<dbReference type="Gene3D" id="3.40.50.300">
    <property type="entry name" value="P-loop containing nucleotide triphosphate hydrolases"/>
    <property type="match status" value="1"/>
</dbReference>
<dbReference type="NCBIfam" id="TIGR03499">
    <property type="entry name" value="FlhF"/>
    <property type="match status" value="1"/>
</dbReference>
<dbReference type="GO" id="GO:0006614">
    <property type="term" value="P:SRP-dependent cotranslational protein targeting to membrane"/>
    <property type="evidence" value="ECO:0007669"/>
    <property type="project" value="InterPro"/>
</dbReference>
<reference evidence="17" key="1">
    <citation type="submission" date="2018-06" db="EMBL/GenBank/DDBJ databases">
        <authorList>
            <person name="Zhirakovskaya E."/>
        </authorList>
    </citation>
    <scope>NUCLEOTIDE SEQUENCE</scope>
</reference>
<dbReference type="PANTHER" id="PTHR43134:SF3">
    <property type="entry name" value="FLAGELLAR BIOSYNTHESIS PROTEIN FLHF"/>
    <property type="match status" value="1"/>
</dbReference>
<evidence type="ECO:0000256" key="12">
    <source>
        <dbReference type="ARBA" id="ARBA00025337"/>
    </source>
</evidence>
<feature type="domain" description="SRP54-type proteins GTP-binding" evidence="16">
    <location>
        <begin position="210"/>
        <end position="402"/>
    </location>
</feature>
<dbReference type="CDD" id="cd17873">
    <property type="entry name" value="FlhF"/>
    <property type="match status" value="1"/>
</dbReference>
<dbReference type="InterPro" id="IPR003593">
    <property type="entry name" value="AAA+_ATPase"/>
</dbReference>
<dbReference type="GO" id="GO:0005886">
    <property type="term" value="C:plasma membrane"/>
    <property type="evidence" value="ECO:0007669"/>
    <property type="project" value="UniProtKB-SubCell"/>
</dbReference>
<evidence type="ECO:0000256" key="9">
    <source>
        <dbReference type="ARBA" id="ARBA00023134"/>
    </source>
</evidence>
<evidence type="ECO:0000259" key="16">
    <source>
        <dbReference type="SMART" id="SM00962"/>
    </source>
</evidence>
<evidence type="ECO:0000256" key="11">
    <source>
        <dbReference type="ARBA" id="ARBA00023225"/>
    </source>
</evidence>
<sequence length="438" mass="47586">MKIKRFHAEDVRTTIRKVRDALGPDAVILSNKRVADGVEIVAAIDYDESLVGGMVAQTDSTTPASSTEKTHSSPAKYLRQQAAADVRYSRNIPTSQSDSKIETASVNKNNSATLAEKSQDLSDVQNEIKSLRGLLLNQLSGMAWESESKYHPTRTRLLQRLIALGLSPLLSKQLCEEVDDTKEFDVMWRHALGVLSHKLPVIDNGILKTGGVMALVGPTGVGKTTTIAKLAARYVLQHGKDSVGLITTDNFRVAAHEQLRSYARILGVPLRVAIDKDELNDALYDLRHKKLVLIDTAGVSLQDSQLREQLDLLNSGAKSIHMFLALAANTQRSVLNDVVTTFKQSKLDGCILTKVDETTSLGGVISVAAEHNLAISYFCDGQKVPDDLHIARAHNLVSKSVAIMQRITMAAQQDLASGLSSEHSMALMVNGMVAHAHG</sequence>
<feature type="region of interest" description="Disordered" evidence="14">
    <location>
        <begin position="57"/>
        <end position="76"/>
    </location>
</feature>
<evidence type="ECO:0000313" key="17">
    <source>
        <dbReference type="EMBL" id="VAW93457.1"/>
    </source>
</evidence>
<dbReference type="GO" id="GO:0005047">
    <property type="term" value="F:signal recognition particle binding"/>
    <property type="evidence" value="ECO:0007669"/>
    <property type="project" value="TreeGrafter"/>
</dbReference>
<dbReference type="InterPro" id="IPR020006">
    <property type="entry name" value="FlhF"/>
</dbReference>
<protein>
    <recommendedName>
        <fullName evidence="3">Flagellar biosynthesis protein FlhF</fullName>
    </recommendedName>
    <alternativeName>
        <fullName evidence="13">Flagella-associated GTP-binding protein</fullName>
    </alternativeName>
</protein>
<keyword evidence="17" id="KW-0966">Cell projection</keyword>
<dbReference type="SUPFAM" id="SSF52540">
    <property type="entry name" value="P-loop containing nucleoside triphosphate hydrolases"/>
    <property type="match status" value="1"/>
</dbReference>
<evidence type="ECO:0000256" key="8">
    <source>
        <dbReference type="ARBA" id="ARBA00022927"/>
    </source>
</evidence>
<keyword evidence="4" id="KW-0813">Transport</keyword>
<dbReference type="GO" id="GO:0015031">
    <property type="term" value="P:protein transport"/>
    <property type="evidence" value="ECO:0007669"/>
    <property type="project" value="UniProtKB-KW"/>
</dbReference>
<feature type="domain" description="AAA+ ATPase" evidence="15">
    <location>
        <begin position="209"/>
        <end position="357"/>
    </location>
</feature>
<evidence type="ECO:0000256" key="2">
    <source>
        <dbReference type="ARBA" id="ARBA00008531"/>
    </source>
</evidence>
<dbReference type="GO" id="GO:0044781">
    <property type="term" value="P:bacterial-type flagellum organization"/>
    <property type="evidence" value="ECO:0007669"/>
    <property type="project" value="UniProtKB-KW"/>
</dbReference>
<dbReference type="InterPro" id="IPR027417">
    <property type="entry name" value="P-loop_NTPase"/>
</dbReference>
<dbReference type="PANTHER" id="PTHR43134">
    <property type="entry name" value="SIGNAL RECOGNITION PARTICLE RECEPTOR SUBUNIT ALPHA"/>
    <property type="match status" value="1"/>
</dbReference>
<comment type="similarity">
    <text evidence="2">Belongs to the GTP-binding SRP family.</text>
</comment>
<keyword evidence="6" id="KW-0547">Nucleotide-binding</keyword>
<keyword evidence="5" id="KW-1003">Cell membrane</keyword>
<comment type="function">
    <text evidence="12">Necessary for flagellar biosynthesis. May be involved in translocation of the flagellum.</text>
</comment>
<keyword evidence="8" id="KW-0653">Protein transport</keyword>
<evidence type="ECO:0000259" key="15">
    <source>
        <dbReference type="SMART" id="SM00382"/>
    </source>
</evidence>
<accession>A0A3B1A1K4</accession>
<keyword evidence="17" id="KW-0282">Flagellum</keyword>
<keyword evidence="17" id="KW-0969">Cilium</keyword>
<dbReference type="InterPro" id="IPR047040">
    <property type="entry name" value="FlhF__GTPase_dom"/>
</dbReference>
<comment type="subcellular location">
    <subcellularLocation>
        <location evidence="1">Cell membrane</location>
        <topology evidence="1">Peripheral membrane protein</topology>
        <orientation evidence="1">Cytoplasmic side</orientation>
    </subcellularLocation>
</comment>
<dbReference type="AlphaFoldDB" id="A0A3B1A1K4"/>
<keyword evidence="10" id="KW-0472">Membrane</keyword>
<dbReference type="FunFam" id="3.40.50.300:FF:000695">
    <property type="entry name" value="Flagellar biosynthesis regulator FlhF"/>
    <property type="match status" value="1"/>
</dbReference>
<dbReference type="SMART" id="SM00382">
    <property type="entry name" value="AAA"/>
    <property type="match status" value="1"/>
</dbReference>
<evidence type="ECO:0000256" key="1">
    <source>
        <dbReference type="ARBA" id="ARBA00004413"/>
    </source>
</evidence>
<dbReference type="EMBL" id="UOFT01000033">
    <property type="protein sequence ID" value="VAW93457.1"/>
    <property type="molecule type" value="Genomic_DNA"/>
</dbReference>
<keyword evidence="11" id="KW-1006">Bacterial flagellum protein export</keyword>
<organism evidence="17">
    <name type="scientific">hydrothermal vent metagenome</name>
    <dbReference type="NCBI Taxonomy" id="652676"/>
    <lineage>
        <taxon>unclassified sequences</taxon>
        <taxon>metagenomes</taxon>
        <taxon>ecological metagenomes</taxon>
    </lineage>
</organism>
<dbReference type="GO" id="GO:0003924">
    <property type="term" value="F:GTPase activity"/>
    <property type="evidence" value="ECO:0007669"/>
    <property type="project" value="InterPro"/>
</dbReference>
<evidence type="ECO:0000256" key="14">
    <source>
        <dbReference type="SAM" id="MobiDB-lite"/>
    </source>
</evidence>
<proteinExistence type="inferred from homology"/>
<dbReference type="Pfam" id="PF00448">
    <property type="entry name" value="SRP54"/>
    <property type="match status" value="1"/>
</dbReference>
<evidence type="ECO:0000256" key="10">
    <source>
        <dbReference type="ARBA" id="ARBA00023136"/>
    </source>
</evidence>
<gene>
    <name evidence="17" type="ORF">MNBD_GAMMA23-2068</name>
</gene>
<feature type="compositionally biased region" description="Polar residues" evidence="14">
    <location>
        <begin position="57"/>
        <end position="67"/>
    </location>
</feature>
<dbReference type="SMART" id="SM00962">
    <property type="entry name" value="SRP54"/>
    <property type="match status" value="1"/>
</dbReference>
<evidence type="ECO:0000256" key="4">
    <source>
        <dbReference type="ARBA" id="ARBA00022448"/>
    </source>
</evidence>
<dbReference type="GO" id="GO:0005525">
    <property type="term" value="F:GTP binding"/>
    <property type="evidence" value="ECO:0007669"/>
    <property type="project" value="UniProtKB-KW"/>
</dbReference>
<evidence type="ECO:0000256" key="5">
    <source>
        <dbReference type="ARBA" id="ARBA00022475"/>
    </source>
</evidence>
<dbReference type="InterPro" id="IPR000897">
    <property type="entry name" value="SRP54_GTPase_dom"/>
</dbReference>
<keyword evidence="7" id="KW-1005">Bacterial flagellum biogenesis</keyword>
<name>A0A3B1A1K4_9ZZZZ</name>
<evidence type="ECO:0000256" key="6">
    <source>
        <dbReference type="ARBA" id="ARBA00022741"/>
    </source>
</evidence>
<keyword evidence="9" id="KW-0342">GTP-binding</keyword>
<evidence type="ECO:0000256" key="3">
    <source>
        <dbReference type="ARBA" id="ARBA00014919"/>
    </source>
</evidence>
<evidence type="ECO:0000256" key="7">
    <source>
        <dbReference type="ARBA" id="ARBA00022795"/>
    </source>
</evidence>
<evidence type="ECO:0000256" key="13">
    <source>
        <dbReference type="ARBA" id="ARBA00030866"/>
    </source>
</evidence>